<dbReference type="PROSITE" id="PS50089">
    <property type="entry name" value="ZF_RING_2"/>
    <property type="match status" value="1"/>
</dbReference>
<dbReference type="SMART" id="SM00184">
    <property type="entry name" value="RING"/>
    <property type="match status" value="1"/>
</dbReference>
<dbReference type="Gene3D" id="3.30.40.10">
    <property type="entry name" value="Zinc/RING finger domain, C3HC4 (zinc finger)"/>
    <property type="match status" value="1"/>
</dbReference>
<dbReference type="OMA" id="NSEMTDY"/>
<dbReference type="Pfam" id="PF13923">
    <property type="entry name" value="zf-C3HC4_2"/>
    <property type="match status" value="1"/>
</dbReference>
<dbReference type="GeneID" id="25032689"/>
<keyword evidence="1" id="KW-0479">Metal-binding</keyword>
<dbReference type="CDD" id="cd16568">
    <property type="entry name" value="RING-HC_ScPSH1-like"/>
    <property type="match status" value="1"/>
</dbReference>
<keyword evidence="8" id="KW-1185">Reference proteome</keyword>
<dbReference type="OrthoDB" id="6105938at2759"/>
<accession>S9RCD6</accession>
<dbReference type="Proteomes" id="UP000016088">
    <property type="component" value="Unassembled WGS sequence"/>
</dbReference>
<dbReference type="InterPro" id="IPR001841">
    <property type="entry name" value="Znf_RING"/>
</dbReference>
<feature type="domain" description="RING-type" evidence="6">
    <location>
        <begin position="70"/>
        <end position="108"/>
    </location>
</feature>
<dbReference type="GO" id="GO:0016874">
    <property type="term" value="F:ligase activity"/>
    <property type="evidence" value="ECO:0007669"/>
    <property type="project" value="UniProtKB-KW"/>
</dbReference>
<feature type="compositionally biased region" description="Basic and acidic residues" evidence="5">
    <location>
        <begin position="29"/>
        <end position="38"/>
    </location>
</feature>
<feature type="compositionally biased region" description="Acidic residues" evidence="5">
    <location>
        <begin position="373"/>
        <end position="384"/>
    </location>
</feature>
<evidence type="ECO:0000256" key="1">
    <source>
        <dbReference type="ARBA" id="ARBA00022723"/>
    </source>
</evidence>
<feature type="compositionally biased region" description="Acidic residues" evidence="5">
    <location>
        <begin position="281"/>
        <end position="295"/>
    </location>
</feature>
<name>S9RCD6_SCHOY</name>
<gene>
    <name evidence="7" type="ORF">SOCG_03721</name>
</gene>
<feature type="compositionally biased region" description="Basic and acidic residues" evidence="5">
    <location>
        <begin position="346"/>
        <end position="357"/>
    </location>
</feature>
<keyword evidence="7" id="KW-0436">Ligase</keyword>
<dbReference type="EMBL" id="KE503207">
    <property type="protein sequence ID" value="EPX71784.1"/>
    <property type="molecule type" value="Genomic_DNA"/>
</dbReference>
<dbReference type="AlphaFoldDB" id="S9RCD6"/>
<evidence type="ECO:0000313" key="7">
    <source>
        <dbReference type="EMBL" id="EPX71784.1"/>
    </source>
</evidence>
<dbReference type="InterPro" id="IPR017907">
    <property type="entry name" value="Znf_RING_CS"/>
</dbReference>
<dbReference type="VEuPathDB" id="FungiDB:SOCG_03721"/>
<keyword evidence="3" id="KW-0862">Zinc</keyword>
<dbReference type="PANTHER" id="PTHR23327">
    <property type="entry name" value="RING FINGER PROTEIN 127"/>
    <property type="match status" value="1"/>
</dbReference>
<dbReference type="eggNOG" id="KOG2177">
    <property type="taxonomic scope" value="Eukaryota"/>
</dbReference>
<feature type="region of interest" description="Disordered" evidence="5">
    <location>
        <begin position="244"/>
        <end position="441"/>
    </location>
</feature>
<evidence type="ECO:0000256" key="4">
    <source>
        <dbReference type="PROSITE-ProRule" id="PRU00175"/>
    </source>
</evidence>
<protein>
    <submittedName>
        <fullName evidence="7">Ubiquitin-protein ligase E3</fullName>
    </submittedName>
</protein>
<dbReference type="PANTHER" id="PTHR23327:SF51">
    <property type="entry name" value="TRANSCRIPTIONAL REGULATOR OF YEAST FORM ADHERENCE 3"/>
    <property type="match status" value="1"/>
</dbReference>
<sequence length="441" mass="50263">MVIQENDSDTMMDKKEPSSASFTNQKTNQEGDERGHWNFHSKSEANESTHIAPNTDLPSFLTRLKKTIDCPICTETLQRPFTTPCGHTYCYECLKNWLKTSKSCPTCRQKIHTQPSPAYLVYDLMGIIASVDPSLSLLKTRDDPSKRQEEVLFDGIFKDTESMYPTGIVQDAEDGVLRCARCQWELENPYHCDHCGFQISDEADSEPEWFWDNENVGSGGSEEGVERRTNFSRRPPITAIPEDWIGFGEEPESDFSGAGDYDLDDEFIDNRNTSQLSPFDGNEDEFVVPDDEVDEPNSASQAELVDSDDQEATGSVDDEFDPEELENKKNEELARELDELHDESDDQRYEYSDENRPTKRGRHSRSRSTSMLLDDEEEDNDEEIPQFGERLNSALQRNENTFDVDEEDEPNAISSHPPSATASRRPLRRTGTIQIDSEDEE</sequence>
<dbReference type="GO" id="GO:0008270">
    <property type="term" value="F:zinc ion binding"/>
    <property type="evidence" value="ECO:0007669"/>
    <property type="project" value="UniProtKB-KW"/>
</dbReference>
<dbReference type="InterPro" id="IPR013083">
    <property type="entry name" value="Znf_RING/FYVE/PHD"/>
</dbReference>
<dbReference type="HOGENOM" id="CLU_605753_0_0_1"/>
<reference evidence="7 8" key="1">
    <citation type="journal article" date="2011" name="Science">
        <title>Comparative functional genomics of the fission yeasts.</title>
        <authorList>
            <person name="Rhind N."/>
            <person name="Chen Z."/>
            <person name="Yassour M."/>
            <person name="Thompson D.A."/>
            <person name="Haas B.J."/>
            <person name="Habib N."/>
            <person name="Wapinski I."/>
            <person name="Roy S."/>
            <person name="Lin M.F."/>
            <person name="Heiman D.I."/>
            <person name="Young S.K."/>
            <person name="Furuya K."/>
            <person name="Guo Y."/>
            <person name="Pidoux A."/>
            <person name="Chen H.M."/>
            <person name="Robbertse B."/>
            <person name="Goldberg J.M."/>
            <person name="Aoki K."/>
            <person name="Bayne E.H."/>
            <person name="Berlin A.M."/>
            <person name="Desjardins C.A."/>
            <person name="Dobbs E."/>
            <person name="Dukaj L."/>
            <person name="Fan L."/>
            <person name="FitzGerald M.G."/>
            <person name="French C."/>
            <person name="Gujja S."/>
            <person name="Hansen K."/>
            <person name="Keifenheim D."/>
            <person name="Levin J.Z."/>
            <person name="Mosher R.A."/>
            <person name="Mueller C.A."/>
            <person name="Pfiffner J."/>
            <person name="Priest M."/>
            <person name="Russ C."/>
            <person name="Smialowska A."/>
            <person name="Swoboda P."/>
            <person name="Sykes S.M."/>
            <person name="Vaughn M."/>
            <person name="Vengrova S."/>
            <person name="Yoder R."/>
            <person name="Zeng Q."/>
            <person name="Allshire R."/>
            <person name="Baulcombe D."/>
            <person name="Birren B.W."/>
            <person name="Brown W."/>
            <person name="Ekwall K."/>
            <person name="Kellis M."/>
            <person name="Leatherwood J."/>
            <person name="Levin H."/>
            <person name="Margalit H."/>
            <person name="Martienssen R."/>
            <person name="Nieduszynski C.A."/>
            <person name="Spatafora J.W."/>
            <person name="Friedman N."/>
            <person name="Dalgaard J.Z."/>
            <person name="Baumann P."/>
            <person name="Niki H."/>
            <person name="Regev A."/>
            <person name="Nusbaum C."/>
        </authorList>
    </citation>
    <scope>NUCLEOTIDE SEQUENCE [LARGE SCALE GENOMIC DNA]</scope>
    <source>
        <strain evidence="8">yFS286</strain>
    </source>
</reference>
<evidence type="ECO:0000256" key="3">
    <source>
        <dbReference type="ARBA" id="ARBA00022833"/>
    </source>
</evidence>
<proteinExistence type="predicted"/>
<organism evidence="7 8">
    <name type="scientific">Schizosaccharomyces octosporus (strain yFS286)</name>
    <name type="common">Fission yeast</name>
    <name type="synonym">Octosporomyces octosporus</name>
    <dbReference type="NCBI Taxonomy" id="483514"/>
    <lineage>
        <taxon>Eukaryota</taxon>
        <taxon>Fungi</taxon>
        <taxon>Dikarya</taxon>
        <taxon>Ascomycota</taxon>
        <taxon>Taphrinomycotina</taxon>
        <taxon>Schizosaccharomycetes</taxon>
        <taxon>Schizosaccharomycetales</taxon>
        <taxon>Schizosaccharomycetaceae</taxon>
        <taxon>Schizosaccharomyces</taxon>
    </lineage>
</organism>
<feature type="compositionally biased region" description="Basic and acidic residues" evidence="5">
    <location>
        <begin position="325"/>
        <end position="338"/>
    </location>
</feature>
<evidence type="ECO:0000256" key="5">
    <source>
        <dbReference type="SAM" id="MobiDB-lite"/>
    </source>
</evidence>
<feature type="region of interest" description="Disordered" evidence="5">
    <location>
        <begin position="1"/>
        <end position="38"/>
    </location>
</feature>
<feature type="compositionally biased region" description="Acidic residues" evidence="5">
    <location>
        <begin position="1"/>
        <end position="10"/>
    </location>
</feature>
<dbReference type="PROSITE" id="PS00518">
    <property type="entry name" value="ZF_RING_1"/>
    <property type="match status" value="1"/>
</dbReference>
<feature type="compositionally biased region" description="Polar residues" evidence="5">
    <location>
        <begin position="412"/>
        <end position="422"/>
    </location>
</feature>
<evidence type="ECO:0000259" key="6">
    <source>
        <dbReference type="PROSITE" id="PS50089"/>
    </source>
</evidence>
<feature type="compositionally biased region" description="Acidic residues" evidence="5">
    <location>
        <begin position="305"/>
        <end position="324"/>
    </location>
</feature>
<keyword evidence="2 4" id="KW-0863">Zinc-finger</keyword>
<evidence type="ECO:0000256" key="2">
    <source>
        <dbReference type="ARBA" id="ARBA00022771"/>
    </source>
</evidence>
<evidence type="ECO:0000313" key="8">
    <source>
        <dbReference type="Proteomes" id="UP000016088"/>
    </source>
</evidence>
<dbReference type="SUPFAM" id="SSF57850">
    <property type="entry name" value="RING/U-box"/>
    <property type="match status" value="1"/>
</dbReference>
<feature type="compositionally biased region" description="Polar residues" evidence="5">
    <location>
        <begin position="18"/>
        <end position="28"/>
    </location>
</feature>
<dbReference type="RefSeq" id="XP_013019085.1">
    <property type="nucleotide sequence ID" value="XM_013163631.1"/>
</dbReference>